<evidence type="ECO:0000256" key="1">
    <source>
        <dbReference type="SAM" id="MobiDB-lite"/>
    </source>
</evidence>
<dbReference type="AlphaFoldDB" id="A0A9P7C5W2"/>
<proteinExistence type="predicted"/>
<keyword evidence="3" id="KW-1185">Reference proteome</keyword>
<evidence type="ECO:0000313" key="2">
    <source>
        <dbReference type="EMBL" id="KAG1536562.1"/>
    </source>
</evidence>
<feature type="region of interest" description="Disordered" evidence="1">
    <location>
        <begin position="75"/>
        <end position="101"/>
    </location>
</feature>
<feature type="region of interest" description="Disordered" evidence="1">
    <location>
        <begin position="23"/>
        <end position="63"/>
    </location>
</feature>
<evidence type="ECO:0000313" key="3">
    <source>
        <dbReference type="Proteomes" id="UP000740926"/>
    </source>
</evidence>
<reference evidence="2 3" key="1">
    <citation type="journal article" date="2020" name="Microb. Genom.">
        <title>Genetic diversity of clinical and environmental Mucorales isolates obtained from an investigation of mucormycosis cases among solid organ transplant recipients.</title>
        <authorList>
            <person name="Nguyen M.H."/>
            <person name="Kaul D."/>
            <person name="Muto C."/>
            <person name="Cheng S.J."/>
            <person name="Richter R.A."/>
            <person name="Bruno V.M."/>
            <person name="Liu G."/>
            <person name="Beyhan S."/>
            <person name="Sundermann A.J."/>
            <person name="Mounaud S."/>
            <person name="Pasculle A.W."/>
            <person name="Nierman W.C."/>
            <person name="Driscoll E."/>
            <person name="Cumbie R."/>
            <person name="Clancy C.J."/>
            <person name="Dupont C.L."/>
        </authorList>
    </citation>
    <scope>NUCLEOTIDE SEQUENCE [LARGE SCALE GENOMIC DNA]</scope>
    <source>
        <strain evidence="2 3">GL24</strain>
    </source>
</reference>
<protein>
    <submittedName>
        <fullName evidence="2">Uncharacterized protein</fullName>
    </submittedName>
</protein>
<comment type="caution">
    <text evidence="2">The sequence shown here is derived from an EMBL/GenBank/DDBJ whole genome shotgun (WGS) entry which is preliminary data.</text>
</comment>
<sequence>MAQQPARAGAGRVLRHRHRRCHAAGAVAGTPVRRGRDPGHHLQHGGGEPVPQRPAARELPAGHRPAAALLRGAVRRRHRGLPDARADPFAGVPRAAGGRQR</sequence>
<gene>
    <name evidence="2" type="ORF">G6F50_015033</name>
</gene>
<accession>A0A9P7C5W2</accession>
<organism evidence="2 3">
    <name type="scientific">Rhizopus delemar</name>
    <dbReference type="NCBI Taxonomy" id="936053"/>
    <lineage>
        <taxon>Eukaryota</taxon>
        <taxon>Fungi</taxon>
        <taxon>Fungi incertae sedis</taxon>
        <taxon>Mucoromycota</taxon>
        <taxon>Mucoromycotina</taxon>
        <taxon>Mucoromycetes</taxon>
        <taxon>Mucorales</taxon>
        <taxon>Mucorineae</taxon>
        <taxon>Rhizopodaceae</taxon>
        <taxon>Rhizopus</taxon>
    </lineage>
</organism>
<dbReference type="EMBL" id="JAANIU010007840">
    <property type="protein sequence ID" value="KAG1536562.1"/>
    <property type="molecule type" value="Genomic_DNA"/>
</dbReference>
<dbReference type="Proteomes" id="UP000740926">
    <property type="component" value="Unassembled WGS sequence"/>
</dbReference>
<name>A0A9P7C5W2_9FUNG</name>